<dbReference type="InParanoid" id="A0A5J5ETJ8"/>
<proteinExistence type="predicted"/>
<name>A0A5J5ETJ8_9PEZI</name>
<comment type="caution">
    <text evidence="2">The sequence shown here is derived from an EMBL/GenBank/DDBJ whole genome shotgun (WGS) entry which is preliminary data.</text>
</comment>
<dbReference type="Proteomes" id="UP000326924">
    <property type="component" value="Unassembled WGS sequence"/>
</dbReference>
<evidence type="ECO:0000313" key="2">
    <source>
        <dbReference type="EMBL" id="KAA8902917.1"/>
    </source>
</evidence>
<accession>A0A5J5ETJ8</accession>
<sequence>MTYGHRTTVEHNNRKFYACPFRRFGCSALLIRHNKARIRDHISVCSRKPPDHMSPDAVRLYSRLLIHTPRYHPELNLGKSLGCWRDMKAAELFTDRTRVPDVPAIVDVAEWFPAGVPAEHDVIAEITAQLTKASFPAATIAALMSQMSRDSTHSASTVNTITGFKPSADIMETLGLVVPPEYAALGVESRSFHIDITPAGAITKAQMDAGSSALLLPLSGWKIVLLFRPRPLNVTIAEKEAVQTQQYEADPLQWLASRATSLRNPWIASVMAKHGQALWIPAGWKHVAFTIYESCNCGFTVAPEAHIGASEGGSDRLVDALLRHLDPMQTRGLPPGAAEGGAVSTTGAAAGG</sequence>
<dbReference type="SUPFAM" id="SSF51197">
    <property type="entry name" value="Clavaminate synthase-like"/>
    <property type="match status" value="1"/>
</dbReference>
<feature type="region of interest" description="Disordered" evidence="1">
    <location>
        <begin position="330"/>
        <end position="352"/>
    </location>
</feature>
<organism evidence="2 3">
    <name type="scientific">Sphaerosporella brunnea</name>
    <dbReference type="NCBI Taxonomy" id="1250544"/>
    <lineage>
        <taxon>Eukaryota</taxon>
        <taxon>Fungi</taxon>
        <taxon>Dikarya</taxon>
        <taxon>Ascomycota</taxon>
        <taxon>Pezizomycotina</taxon>
        <taxon>Pezizomycetes</taxon>
        <taxon>Pezizales</taxon>
        <taxon>Pyronemataceae</taxon>
        <taxon>Sphaerosporella</taxon>
    </lineage>
</organism>
<protein>
    <recommendedName>
        <fullName evidence="4">JmjC domain-containing protein</fullName>
    </recommendedName>
</protein>
<evidence type="ECO:0000313" key="3">
    <source>
        <dbReference type="Proteomes" id="UP000326924"/>
    </source>
</evidence>
<dbReference type="OrthoDB" id="4295657at2759"/>
<gene>
    <name evidence="2" type="ORF">FN846DRAFT_954932</name>
</gene>
<dbReference type="EMBL" id="VXIS01000125">
    <property type="protein sequence ID" value="KAA8902917.1"/>
    <property type="molecule type" value="Genomic_DNA"/>
</dbReference>
<evidence type="ECO:0000256" key="1">
    <source>
        <dbReference type="SAM" id="MobiDB-lite"/>
    </source>
</evidence>
<evidence type="ECO:0008006" key="4">
    <source>
        <dbReference type="Google" id="ProtNLM"/>
    </source>
</evidence>
<reference evidence="2 3" key="1">
    <citation type="submission" date="2019-09" db="EMBL/GenBank/DDBJ databases">
        <title>Draft genome of the ectomycorrhizal ascomycete Sphaerosporella brunnea.</title>
        <authorList>
            <consortium name="DOE Joint Genome Institute"/>
            <person name="Benucci G.M."/>
            <person name="Marozzi G."/>
            <person name="Antonielli L."/>
            <person name="Sanchez S."/>
            <person name="Marco P."/>
            <person name="Wang X."/>
            <person name="Falini L.B."/>
            <person name="Barry K."/>
            <person name="Haridas S."/>
            <person name="Lipzen A."/>
            <person name="Labutti K."/>
            <person name="Grigoriev I.V."/>
            <person name="Murat C."/>
            <person name="Martin F."/>
            <person name="Albertini E."/>
            <person name="Donnini D."/>
            <person name="Bonito G."/>
        </authorList>
    </citation>
    <scope>NUCLEOTIDE SEQUENCE [LARGE SCALE GENOMIC DNA]</scope>
    <source>
        <strain evidence="2 3">Sb_GMNB300</strain>
    </source>
</reference>
<feature type="compositionally biased region" description="Low complexity" evidence="1">
    <location>
        <begin position="336"/>
        <end position="352"/>
    </location>
</feature>
<keyword evidence="3" id="KW-1185">Reference proteome</keyword>
<dbReference type="AlphaFoldDB" id="A0A5J5ETJ8"/>
<dbReference type="Gene3D" id="2.60.120.650">
    <property type="entry name" value="Cupin"/>
    <property type="match status" value="1"/>
</dbReference>